<dbReference type="AlphaFoldDB" id="A0A1E3KYR0"/>
<keyword evidence="2" id="KW-1185">Reference proteome</keyword>
<name>A0A1E3KYR0_9BACL</name>
<dbReference type="RefSeq" id="WP_069329324.1">
    <property type="nucleotide sequence ID" value="NZ_MDER01000081.1"/>
</dbReference>
<reference evidence="1 2" key="1">
    <citation type="submission" date="2016-08" db="EMBL/GenBank/DDBJ databases">
        <title>Genome sequencing of Paenibacillus sp. TI45-13ar, isolated from Korean traditional nuruk.</title>
        <authorList>
            <person name="Kim S.-J."/>
        </authorList>
    </citation>
    <scope>NUCLEOTIDE SEQUENCE [LARGE SCALE GENOMIC DNA]</scope>
    <source>
        <strain evidence="1 2">TI45-13ar</strain>
    </source>
</reference>
<proteinExistence type="predicted"/>
<evidence type="ECO:0000313" key="2">
    <source>
        <dbReference type="Proteomes" id="UP000094578"/>
    </source>
</evidence>
<comment type="caution">
    <text evidence="1">The sequence shown here is derived from an EMBL/GenBank/DDBJ whole genome shotgun (WGS) entry which is preliminary data.</text>
</comment>
<accession>A0A1E3KYR0</accession>
<dbReference type="Proteomes" id="UP000094578">
    <property type="component" value="Unassembled WGS sequence"/>
</dbReference>
<gene>
    <name evidence="1" type="ORF">PTI45_03985</name>
</gene>
<protein>
    <submittedName>
        <fullName evidence="1">Uncharacterized protein</fullName>
    </submittedName>
</protein>
<dbReference type="EMBL" id="MDER01000081">
    <property type="protein sequence ID" value="ODP26667.1"/>
    <property type="molecule type" value="Genomic_DNA"/>
</dbReference>
<sequence>MITGNAVIKQLLKECGLEQEQVNWHSMTEAEGDIILAELYLMCRAALTSNIPLRNRAKVASCFYSNVVSRRLHVFVSKQATYDLTL</sequence>
<organism evidence="1 2">
    <name type="scientific">Paenibacillus nuruki</name>
    <dbReference type="NCBI Taxonomy" id="1886670"/>
    <lineage>
        <taxon>Bacteria</taxon>
        <taxon>Bacillati</taxon>
        <taxon>Bacillota</taxon>
        <taxon>Bacilli</taxon>
        <taxon>Bacillales</taxon>
        <taxon>Paenibacillaceae</taxon>
        <taxon>Paenibacillus</taxon>
    </lineage>
</organism>
<evidence type="ECO:0000313" key="1">
    <source>
        <dbReference type="EMBL" id="ODP26667.1"/>
    </source>
</evidence>